<evidence type="ECO:0008006" key="3">
    <source>
        <dbReference type="Google" id="ProtNLM"/>
    </source>
</evidence>
<accession>A0A1M5W4G1</accession>
<dbReference type="EMBL" id="FQWH01000023">
    <property type="protein sequence ID" value="SHH82355.1"/>
    <property type="molecule type" value="Genomic_DNA"/>
</dbReference>
<gene>
    <name evidence="1" type="ORF">SAMN05444388_12322</name>
</gene>
<sequence>MDNLKPLSAFFLAIEKDFRISTTHIAIYAALLQFRIDKGFINPVQAYSIEIQNIAKIASPKTYHKCMRELDAYGYVIYLPTKNKNKRSSIYFHSD</sequence>
<evidence type="ECO:0000313" key="1">
    <source>
        <dbReference type="EMBL" id="SHH82355.1"/>
    </source>
</evidence>
<reference evidence="1 2" key="1">
    <citation type="submission" date="2016-11" db="EMBL/GenBank/DDBJ databases">
        <authorList>
            <person name="Jaros S."/>
            <person name="Januszkiewicz K."/>
            <person name="Wedrychowicz H."/>
        </authorList>
    </citation>
    <scope>NUCLEOTIDE SEQUENCE [LARGE SCALE GENOMIC DNA]</scope>
    <source>
        <strain evidence="1 2">DSM 6792</strain>
    </source>
</reference>
<evidence type="ECO:0000313" key="2">
    <source>
        <dbReference type="Proteomes" id="UP000184112"/>
    </source>
</evidence>
<organism evidence="1 2">
    <name type="scientific">Flavobacterium johnsoniae</name>
    <name type="common">Cytophaga johnsonae</name>
    <dbReference type="NCBI Taxonomy" id="986"/>
    <lineage>
        <taxon>Bacteria</taxon>
        <taxon>Pseudomonadati</taxon>
        <taxon>Bacteroidota</taxon>
        <taxon>Flavobacteriia</taxon>
        <taxon>Flavobacteriales</taxon>
        <taxon>Flavobacteriaceae</taxon>
        <taxon>Flavobacterium</taxon>
    </lineage>
</organism>
<protein>
    <recommendedName>
        <fullName evidence="3">Transcriptional regulator</fullName>
    </recommendedName>
</protein>
<dbReference type="Proteomes" id="UP000184112">
    <property type="component" value="Unassembled WGS sequence"/>
</dbReference>
<name>A0A1M5W4G1_FLAJO</name>
<dbReference type="AlphaFoldDB" id="A0A1M5W4G1"/>
<dbReference type="RefSeq" id="WP_073411892.1">
    <property type="nucleotide sequence ID" value="NZ_FQWH01000023.1"/>
</dbReference>
<proteinExistence type="predicted"/>